<accession>A0ABQ6NS52</accession>
<sequence>MRGFGMSMLFAGIVLLILIGGVHKIPLDEQTLAERALTMRGYKLTNDAVTTDRYILDKSMLKVGQGNWPMIMIWGTQKVSPDAYLGTMIEEYHFVVTNHPLKRFSKTNTAVTVMLAEGRVIGGYAFPLPLSNGAIFMGGPSYLDGSDMEHITGLTYAEWLDQWTLKYGKAD</sequence>
<evidence type="ECO:0000313" key="1">
    <source>
        <dbReference type="EMBL" id="GMK47937.1"/>
    </source>
</evidence>
<reference evidence="1 2" key="1">
    <citation type="submission" date="2023-05" db="EMBL/GenBank/DDBJ databases">
        <title>Draft genome of Paenibacillus sp. CCS26.</title>
        <authorList>
            <person name="Akita H."/>
            <person name="Shinto Y."/>
            <person name="Kimura Z."/>
        </authorList>
    </citation>
    <scope>NUCLEOTIDE SEQUENCE [LARGE SCALE GENOMIC DNA]</scope>
    <source>
        <strain evidence="1 2">CCS26</strain>
    </source>
</reference>
<proteinExistence type="predicted"/>
<organism evidence="1 2">
    <name type="scientific">Paenibacillus glycanilyticus</name>
    <dbReference type="NCBI Taxonomy" id="126569"/>
    <lineage>
        <taxon>Bacteria</taxon>
        <taxon>Bacillati</taxon>
        <taxon>Bacillota</taxon>
        <taxon>Bacilli</taxon>
        <taxon>Bacillales</taxon>
        <taxon>Paenibacillaceae</taxon>
        <taxon>Paenibacillus</taxon>
    </lineage>
</organism>
<comment type="caution">
    <text evidence="1">The sequence shown here is derived from an EMBL/GenBank/DDBJ whole genome shotgun (WGS) entry which is preliminary data.</text>
</comment>
<keyword evidence="2" id="KW-1185">Reference proteome</keyword>
<protein>
    <submittedName>
        <fullName evidence="1">Uncharacterized protein</fullName>
    </submittedName>
</protein>
<dbReference type="EMBL" id="BTCL01000024">
    <property type="protein sequence ID" value="GMK47937.1"/>
    <property type="molecule type" value="Genomic_DNA"/>
</dbReference>
<evidence type="ECO:0000313" key="2">
    <source>
        <dbReference type="Proteomes" id="UP001285921"/>
    </source>
</evidence>
<dbReference type="Proteomes" id="UP001285921">
    <property type="component" value="Unassembled WGS sequence"/>
</dbReference>
<gene>
    <name evidence="1" type="ORF">PghCCS26_50670</name>
</gene>
<name>A0ABQ6NS52_9BACL</name>